<proteinExistence type="predicted"/>
<evidence type="ECO:0000259" key="1">
    <source>
        <dbReference type="SMART" id="SM00897"/>
    </source>
</evidence>
<evidence type="ECO:0000259" key="2">
    <source>
        <dbReference type="SMART" id="SM01204"/>
    </source>
</evidence>
<sequence length="406" mass="43311">MIPVRCITGHAAHADWRTALDLALGDLLADRQTATARAAEGLADAVDFPLGLCYFSDHFAAAAEQILAELQRCLPRVSWAGTVGRGIFADEIEYLDEAALVLMLFPFPRECFRLFSGVQPLVPESTEFQAHAALVHADGRTPDLQELLPELAERTASGYLFGGLSASRTRSVQIADQVFDGGGLSGIAFSSEAGIVSRVTQGCQPIGPRRLVTRVQHNAVVSLDGRSALDCAFQDLGLPPDIALEPALARLSNTLVGLRSSEDMEIVAPAAFGADMLVRHIVGVDPRAGVVAIADEIEPGSWLIFCRRDPAAALSDLRRAAREIRDELFDSERVALGCVYVSCSGRGGHHFGKSAAELDVIRDVLGGELPLAGFLAGGEIAHGRLYGYTGVLTVFSAPRPAGQFQR</sequence>
<comment type="caution">
    <text evidence="3">The sequence shown here is derived from an EMBL/GenBank/DDBJ whole genome shotgun (WGS) entry which is preliminary data.</text>
</comment>
<dbReference type="Pfam" id="PF10442">
    <property type="entry name" value="FIST_C"/>
    <property type="match status" value="1"/>
</dbReference>
<gene>
    <name evidence="3" type="ORF">GPA21_06250</name>
</gene>
<protein>
    <recommendedName>
        <fullName evidence="5">Small ligand-binding sensory domain FIST</fullName>
    </recommendedName>
</protein>
<evidence type="ECO:0000313" key="4">
    <source>
        <dbReference type="Proteomes" id="UP000599523"/>
    </source>
</evidence>
<evidence type="ECO:0008006" key="5">
    <source>
        <dbReference type="Google" id="ProtNLM"/>
    </source>
</evidence>
<dbReference type="SMART" id="SM01204">
    <property type="entry name" value="FIST_C"/>
    <property type="match status" value="1"/>
</dbReference>
<dbReference type="PANTHER" id="PTHR14939">
    <property type="entry name" value="F-BOX ONLY PROTEIN 22"/>
    <property type="match status" value="1"/>
</dbReference>
<feature type="domain" description="FIST" evidence="1">
    <location>
        <begin position="48"/>
        <end position="227"/>
    </location>
</feature>
<dbReference type="Proteomes" id="UP000599523">
    <property type="component" value="Unassembled WGS sequence"/>
</dbReference>
<accession>A0A972F6S2</accession>
<dbReference type="Pfam" id="PF08495">
    <property type="entry name" value="FIST"/>
    <property type="match status" value="1"/>
</dbReference>
<dbReference type="SMART" id="SM00897">
    <property type="entry name" value="FIST"/>
    <property type="match status" value="1"/>
</dbReference>
<dbReference type="InterPro" id="IPR013702">
    <property type="entry name" value="FIST_domain_N"/>
</dbReference>
<reference evidence="3" key="1">
    <citation type="submission" date="2019-12" db="EMBL/GenBank/DDBJ databases">
        <title>Comparative genomics gives insights into the taxonomy of the Azoarcus-Aromatoleum group and reveals separate origins of nif in the plant-associated Azoarcus and non-plant-associated Aromatoleum sub-groups.</title>
        <authorList>
            <person name="Lafos M."/>
            <person name="Maluk M."/>
            <person name="Batista M."/>
            <person name="Junghare M."/>
            <person name="Carmona M."/>
            <person name="Faoro H."/>
            <person name="Cruz L.M."/>
            <person name="Battistoni F."/>
            <person name="De Souza E."/>
            <person name="Pedrosa F."/>
            <person name="Chen W.-M."/>
            <person name="Poole P.S."/>
            <person name="Dixon R.A."/>
            <person name="James E.K."/>
        </authorList>
    </citation>
    <scope>NUCLEOTIDE SEQUENCE</scope>
    <source>
        <strain evidence="3">NSC3</strain>
    </source>
</reference>
<evidence type="ECO:0000313" key="3">
    <source>
        <dbReference type="EMBL" id="NMG02569.1"/>
    </source>
</evidence>
<dbReference type="RefSeq" id="WP_168987354.1">
    <property type="nucleotide sequence ID" value="NZ_CAWPHM010000188.1"/>
</dbReference>
<dbReference type="AlphaFoldDB" id="A0A972F6S2"/>
<organism evidence="3 4">
    <name type="scientific">Azoarcus taiwanensis</name>
    <dbReference type="NCBI Taxonomy" id="666964"/>
    <lineage>
        <taxon>Bacteria</taxon>
        <taxon>Pseudomonadati</taxon>
        <taxon>Pseudomonadota</taxon>
        <taxon>Betaproteobacteria</taxon>
        <taxon>Rhodocyclales</taxon>
        <taxon>Zoogloeaceae</taxon>
        <taxon>Azoarcus</taxon>
    </lineage>
</organism>
<name>A0A972F6S2_9RHOO</name>
<dbReference type="PANTHER" id="PTHR14939:SF5">
    <property type="entry name" value="F-BOX ONLY PROTEIN 22"/>
    <property type="match status" value="1"/>
</dbReference>
<feature type="domain" description="FIST C-domain" evidence="2">
    <location>
        <begin position="228"/>
        <end position="383"/>
    </location>
</feature>
<keyword evidence="4" id="KW-1185">Reference proteome</keyword>
<dbReference type="InterPro" id="IPR019494">
    <property type="entry name" value="FIST_C"/>
</dbReference>
<dbReference type="EMBL" id="WTVM01000026">
    <property type="protein sequence ID" value="NMG02569.1"/>
    <property type="molecule type" value="Genomic_DNA"/>
</dbReference>